<dbReference type="PANTHER" id="PTHR24388:SF104">
    <property type="entry name" value="AT-RICH BINDING PROTEIN-RELATED"/>
    <property type="match status" value="1"/>
</dbReference>
<organism evidence="10 11">
    <name type="scientific">Folsomia candida</name>
    <name type="common">Springtail</name>
    <dbReference type="NCBI Taxonomy" id="158441"/>
    <lineage>
        <taxon>Eukaryota</taxon>
        <taxon>Metazoa</taxon>
        <taxon>Ecdysozoa</taxon>
        <taxon>Arthropoda</taxon>
        <taxon>Hexapoda</taxon>
        <taxon>Collembola</taxon>
        <taxon>Entomobryomorpha</taxon>
        <taxon>Isotomoidea</taxon>
        <taxon>Isotomidae</taxon>
        <taxon>Proisotominae</taxon>
        <taxon>Folsomia</taxon>
    </lineage>
</organism>
<comment type="similarity">
    <text evidence="6">Belongs to the snail C2H2-type zinc-finger protein family.</text>
</comment>
<keyword evidence="3 7" id="KW-0863">Zinc-finger</keyword>
<feature type="domain" description="C2H2-type" evidence="9">
    <location>
        <begin position="287"/>
        <end position="317"/>
    </location>
</feature>
<feature type="compositionally biased region" description="Basic residues" evidence="8">
    <location>
        <begin position="128"/>
        <end position="148"/>
    </location>
</feature>
<dbReference type="InterPro" id="IPR050527">
    <property type="entry name" value="Snail/Krueppel_Znf"/>
</dbReference>
<evidence type="ECO:0000259" key="9">
    <source>
        <dbReference type="PROSITE" id="PS50157"/>
    </source>
</evidence>
<dbReference type="Proteomes" id="UP000198287">
    <property type="component" value="Unassembled WGS sequence"/>
</dbReference>
<evidence type="ECO:0000256" key="6">
    <source>
        <dbReference type="ARBA" id="ARBA00037948"/>
    </source>
</evidence>
<accession>A0A226EA43</accession>
<dbReference type="EMBL" id="LNIX01000005">
    <property type="protein sequence ID" value="OXA53496.1"/>
    <property type="molecule type" value="Genomic_DNA"/>
</dbReference>
<comment type="caution">
    <text evidence="10">The sequence shown here is derived from an EMBL/GenBank/DDBJ whole genome shotgun (WGS) entry which is preliminary data.</text>
</comment>
<name>A0A226EA43_FOLCA</name>
<evidence type="ECO:0000313" key="10">
    <source>
        <dbReference type="EMBL" id="OXA53496.1"/>
    </source>
</evidence>
<evidence type="ECO:0000256" key="2">
    <source>
        <dbReference type="ARBA" id="ARBA00022737"/>
    </source>
</evidence>
<feature type="domain" description="C2H2-type" evidence="9">
    <location>
        <begin position="230"/>
        <end position="257"/>
    </location>
</feature>
<dbReference type="PROSITE" id="PS50157">
    <property type="entry name" value="ZINC_FINGER_C2H2_2"/>
    <property type="match status" value="4"/>
</dbReference>
<feature type="domain" description="C2H2-type" evidence="9">
    <location>
        <begin position="199"/>
        <end position="226"/>
    </location>
</feature>
<dbReference type="OrthoDB" id="5576026at2759"/>
<dbReference type="GO" id="GO:0000981">
    <property type="term" value="F:DNA-binding transcription factor activity, RNA polymerase II-specific"/>
    <property type="evidence" value="ECO:0007669"/>
    <property type="project" value="TreeGrafter"/>
</dbReference>
<dbReference type="Pfam" id="PF13894">
    <property type="entry name" value="zf-C2H2_4"/>
    <property type="match status" value="1"/>
</dbReference>
<dbReference type="Pfam" id="PF13912">
    <property type="entry name" value="zf-C2H2_6"/>
    <property type="match status" value="2"/>
</dbReference>
<dbReference type="InterPro" id="IPR036236">
    <property type="entry name" value="Znf_C2H2_sf"/>
</dbReference>
<feature type="domain" description="C2H2-type" evidence="9">
    <location>
        <begin position="258"/>
        <end position="286"/>
    </location>
</feature>
<dbReference type="GO" id="GO:0008270">
    <property type="term" value="F:zinc ion binding"/>
    <property type="evidence" value="ECO:0007669"/>
    <property type="project" value="UniProtKB-KW"/>
</dbReference>
<reference evidence="10 11" key="1">
    <citation type="submission" date="2015-12" db="EMBL/GenBank/DDBJ databases">
        <title>The genome of Folsomia candida.</title>
        <authorList>
            <person name="Faddeeva A."/>
            <person name="Derks M.F."/>
            <person name="Anvar Y."/>
            <person name="Smit S."/>
            <person name="Van Straalen N."/>
            <person name="Roelofs D."/>
        </authorList>
    </citation>
    <scope>NUCLEOTIDE SEQUENCE [LARGE SCALE GENOMIC DNA]</scope>
    <source>
        <strain evidence="10 11">VU population</strain>
        <tissue evidence="10">Whole body</tissue>
    </source>
</reference>
<keyword evidence="1" id="KW-0479">Metal-binding</keyword>
<keyword evidence="5" id="KW-0539">Nucleus</keyword>
<dbReference type="AlphaFoldDB" id="A0A226EA43"/>
<dbReference type="SMART" id="SM00355">
    <property type="entry name" value="ZnF_C2H2"/>
    <property type="match status" value="9"/>
</dbReference>
<evidence type="ECO:0000256" key="3">
    <source>
        <dbReference type="ARBA" id="ARBA00022771"/>
    </source>
</evidence>
<keyword evidence="2" id="KW-0677">Repeat</keyword>
<evidence type="ECO:0000313" key="11">
    <source>
        <dbReference type="Proteomes" id="UP000198287"/>
    </source>
</evidence>
<gene>
    <name evidence="10" type="ORF">Fcan01_10147</name>
</gene>
<dbReference type="GO" id="GO:0000978">
    <property type="term" value="F:RNA polymerase II cis-regulatory region sequence-specific DNA binding"/>
    <property type="evidence" value="ECO:0007669"/>
    <property type="project" value="TreeGrafter"/>
</dbReference>
<evidence type="ECO:0000256" key="4">
    <source>
        <dbReference type="ARBA" id="ARBA00022833"/>
    </source>
</evidence>
<sequence length="396" mass="46141">MYFTCEIHNLQFSNLQEVKEHDTILHKDDDTVIKLESTFLYGTSDDGKIAQQEEATNIDLFTCHICAETFPTQETVLTHLISHLPPDHDRTNISTFVIKKEPNFEAETSDLNDSESSNSVPTLPPPPKKPKKPARPKKTKKSRRRTHYKAINSPHRPATYNQLLPEGRISCYFCGFAPYSGQLVRFDHHMYKHTLEVPYRCDTCGRSLSSPEALEKHKKRHQVGREIRKFICRQCKSSFRTKDTLRSHVATHTTHADVQCPQCDKKFKDERRMVRHIRAAHTARALIKCVVSSCNEQFKRRDKYKRHLKKFHEGVEVLEEGKSHSCPFCDEVFKFQWQFERHAVQSHPHDVTQLFTCEPCDAVLANFHQFRKHCKALGHLKKATKTEKKGKKRLRK</sequence>
<keyword evidence="11" id="KW-1185">Reference proteome</keyword>
<evidence type="ECO:0000256" key="5">
    <source>
        <dbReference type="ARBA" id="ARBA00023242"/>
    </source>
</evidence>
<dbReference type="STRING" id="158441.A0A226EA43"/>
<dbReference type="InterPro" id="IPR013087">
    <property type="entry name" value="Znf_C2H2_type"/>
</dbReference>
<proteinExistence type="inferred from homology"/>
<evidence type="ECO:0000256" key="8">
    <source>
        <dbReference type="SAM" id="MobiDB-lite"/>
    </source>
</evidence>
<keyword evidence="4" id="KW-0862">Zinc</keyword>
<dbReference type="Gene3D" id="3.30.160.60">
    <property type="entry name" value="Classic Zinc Finger"/>
    <property type="match status" value="3"/>
</dbReference>
<evidence type="ECO:0000256" key="7">
    <source>
        <dbReference type="PROSITE-ProRule" id="PRU00042"/>
    </source>
</evidence>
<dbReference type="PANTHER" id="PTHR24388">
    <property type="entry name" value="ZINC FINGER PROTEIN"/>
    <property type="match status" value="1"/>
</dbReference>
<dbReference type="PROSITE" id="PS00028">
    <property type="entry name" value="ZINC_FINGER_C2H2_1"/>
    <property type="match status" value="7"/>
</dbReference>
<feature type="region of interest" description="Disordered" evidence="8">
    <location>
        <begin position="106"/>
        <end position="159"/>
    </location>
</feature>
<dbReference type="Pfam" id="PF00096">
    <property type="entry name" value="zf-C2H2"/>
    <property type="match status" value="1"/>
</dbReference>
<dbReference type="SUPFAM" id="SSF57667">
    <property type="entry name" value="beta-beta-alpha zinc fingers"/>
    <property type="match status" value="2"/>
</dbReference>
<protein>
    <submittedName>
        <fullName evidence="10">Zinc finger and BTB domain-containing protein 24</fullName>
    </submittedName>
</protein>
<evidence type="ECO:0000256" key="1">
    <source>
        <dbReference type="ARBA" id="ARBA00022723"/>
    </source>
</evidence>